<accession>A0ABP8YZ50</accession>
<gene>
    <name evidence="1" type="ORF">GCM10023217_07620</name>
</gene>
<proteinExistence type="predicted"/>
<dbReference type="EMBL" id="BAABIE010000003">
    <property type="protein sequence ID" value="GAA4741780.1"/>
    <property type="molecule type" value="Genomic_DNA"/>
</dbReference>
<dbReference type="RefSeq" id="WP_345312501.1">
    <property type="nucleotide sequence ID" value="NZ_BAABIE010000003.1"/>
</dbReference>
<organism evidence="1 2">
    <name type="scientific">Gordonia alkaliphila</name>
    <dbReference type="NCBI Taxonomy" id="1053547"/>
    <lineage>
        <taxon>Bacteria</taxon>
        <taxon>Bacillati</taxon>
        <taxon>Actinomycetota</taxon>
        <taxon>Actinomycetes</taxon>
        <taxon>Mycobacteriales</taxon>
        <taxon>Gordoniaceae</taxon>
        <taxon>Gordonia</taxon>
    </lineage>
</organism>
<comment type="caution">
    <text evidence="1">The sequence shown here is derived from an EMBL/GenBank/DDBJ whole genome shotgun (WGS) entry which is preliminary data.</text>
</comment>
<name>A0ABP8YZ50_9ACTN</name>
<protein>
    <submittedName>
        <fullName evidence="1">Uncharacterized protein</fullName>
    </submittedName>
</protein>
<reference evidence="2" key="1">
    <citation type="journal article" date="2019" name="Int. J. Syst. Evol. Microbiol.">
        <title>The Global Catalogue of Microorganisms (GCM) 10K type strain sequencing project: providing services to taxonomists for standard genome sequencing and annotation.</title>
        <authorList>
            <consortium name="The Broad Institute Genomics Platform"/>
            <consortium name="The Broad Institute Genome Sequencing Center for Infectious Disease"/>
            <person name="Wu L."/>
            <person name="Ma J."/>
        </authorList>
    </citation>
    <scope>NUCLEOTIDE SEQUENCE [LARGE SCALE GENOMIC DNA]</scope>
    <source>
        <strain evidence="2">JCM 18077</strain>
    </source>
</reference>
<sequence>MSAPPTARTTQELAREALRTVGIDVAGESIDSERLVSFLPWKESA</sequence>
<keyword evidence="2" id="KW-1185">Reference proteome</keyword>
<evidence type="ECO:0000313" key="1">
    <source>
        <dbReference type="EMBL" id="GAA4741780.1"/>
    </source>
</evidence>
<dbReference type="Proteomes" id="UP001500822">
    <property type="component" value="Unassembled WGS sequence"/>
</dbReference>
<evidence type="ECO:0000313" key="2">
    <source>
        <dbReference type="Proteomes" id="UP001500822"/>
    </source>
</evidence>